<keyword evidence="6 10" id="KW-0342">GTP-binding</keyword>
<keyword evidence="3 11" id="KW-0479">Metal-binding</keyword>
<sequence length="402" mass="44644">MIEITGAHNTAKVFIDTIDETTRAQITTMCDQDFLENCRIRVMPDTHAGKGCTIGTTMTLHDKVVPNMVGVDIGCGMETAILDEKSLDLEALDRFIRANIPVGMEIREHPHSYQTQADLSALRCFGQINEHRARHSIGTLGGGNHFIEVDRDDEGTLYLVIHSGSRHLGTEVARWYQEEGYRSLSGNSRRQLQELLDALKAEGRFQEIEPALRAAKRRRPGGAVAQDLAYVEGALFDDYLHDMALTQRFALLNRRAIVSEIVRGLGLTVRETISTIHNYIDTGTMILRKGAVSAQKGERLLIPINMRDGSLLCVGRGNEDWNCSAPHGAGRLMSRHAAAAAFTVEEFRRSMEGIYTTSVGRDTLDECPMAYKDMSAIVDNIGPTAEIIKIIRPVYNFKAGER</sequence>
<feature type="binding site" evidence="11">
    <location>
        <position position="162"/>
    </location>
    <ligand>
        <name>Mn(2+)</name>
        <dbReference type="ChEBI" id="CHEBI:29035"/>
        <label>2</label>
    </ligand>
</feature>
<dbReference type="EC" id="6.5.1.8" evidence="1"/>
<organism evidence="12 13">
    <name type="scientific">Oscillibacter hominis</name>
    <dbReference type="NCBI Taxonomy" id="2763056"/>
    <lineage>
        <taxon>Bacteria</taxon>
        <taxon>Bacillati</taxon>
        <taxon>Bacillota</taxon>
        <taxon>Clostridia</taxon>
        <taxon>Eubacteriales</taxon>
        <taxon>Oscillospiraceae</taxon>
        <taxon>Oscillibacter</taxon>
    </lineage>
</organism>
<keyword evidence="13" id="KW-1185">Reference proteome</keyword>
<dbReference type="GO" id="GO:0030145">
    <property type="term" value="F:manganese ion binding"/>
    <property type="evidence" value="ECO:0007669"/>
    <property type="project" value="TreeGrafter"/>
</dbReference>
<evidence type="ECO:0000256" key="6">
    <source>
        <dbReference type="ARBA" id="ARBA00023134"/>
    </source>
</evidence>
<dbReference type="InterPro" id="IPR036025">
    <property type="entry name" value="RtcB-like_sf"/>
</dbReference>
<feature type="active site" description="GMP-histidine intermediate" evidence="9">
    <location>
        <position position="327"/>
    </location>
</feature>
<evidence type="ECO:0000256" key="11">
    <source>
        <dbReference type="PIRSR" id="PIRSR601233-3"/>
    </source>
</evidence>
<reference evidence="12 13" key="1">
    <citation type="submission" date="2020-08" db="EMBL/GenBank/DDBJ databases">
        <authorList>
            <person name="Liu C."/>
            <person name="Sun Q."/>
        </authorList>
    </citation>
    <scope>NUCLEOTIDE SEQUENCE [LARGE SCALE GENOMIC DNA]</scope>
    <source>
        <strain evidence="12 13">NSJ-62</strain>
    </source>
</reference>
<dbReference type="GO" id="GO:0042245">
    <property type="term" value="P:RNA repair"/>
    <property type="evidence" value="ECO:0007669"/>
    <property type="project" value="UniProtKB-KW"/>
</dbReference>
<feature type="binding site" evidence="10">
    <location>
        <begin position="327"/>
        <end position="330"/>
    </location>
    <ligand>
        <name>GMP</name>
        <dbReference type="ChEBI" id="CHEBI:58115"/>
    </ligand>
</feature>
<evidence type="ECO:0000256" key="5">
    <source>
        <dbReference type="ARBA" id="ARBA00022800"/>
    </source>
</evidence>
<dbReference type="RefSeq" id="WP_187333514.1">
    <property type="nucleotide sequence ID" value="NZ_CP060490.1"/>
</dbReference>
<dbReference type="GO" id="GO:0006281">
    <property type="term" value="P:DNA repair"/>
    <property type="evidence" value="ECO:0007669"/>
    <property type="project" value="TreeGrafter"/>
</dbReference>
<evidence type="ECO:0000256" key="10">
    <source>
        <dbReference type="PIRSR" id="PIRSR601233-2"/>
    </source>
</evidence>
<evidence type="ECO:0000256" key="1">
    <source>
        <dbReference type="ARBA" id="ARBA00012726"/>
    </source>
</evidence>
<dbReference type="AlphaFoldDB" id="A0A7G9B614"/>
<dbReference type="Proteomes" id="UP000515960">
    <property type="component" value="Chromosome"/>
</dbReference>
<dbReference type="PANTHER" id="PTHR43749:SF2">
    <property type="entry name" value="RNA-SPLICING LIGASE RTCB"/>
    <property type="match status" value="1"/>
</dbReference>
<gene>
    <name evidence="12" type="ORF">H8790_02850</name>
</gene>
<dbReference type="GO" id="GO:0170057">
    <property type="term" value="F:RNA ligase (GTP) activity"/>
    <property type="evidence" value="ECO:0007669"/>
    <property type="project" value="UniProtKB-EC"/>
</dbReference>
<dbReference type="GO" id="GO:0006396">
    <property type="term" value="P:RNA processing"/>
    <property type="evidence" value="ECO:0007669"/>
    <property type="project" value="InterPro"/>
</dbReference>
<evidence type="ECO:0000256" key="3">
    <source>
        <dbReference type="ARBA" id="ARBA00022723"/>
    </source>
</evidence>
<name>A0A7G9B614_9FIRM</name>
<dbReference type="SUPFAM" id="SSF103365">
    <property type="entry name" value="Hypothetical protein PH1602"/>
    <property type="match status" value="1"/>
</dbReference>
<keyword evidence="2" id="KW-0436">Ligase</keyword>
<protein>
    <recommendedName>
        <fullName evidence="1">3'-phosphate/5'-hydroxy nucleic acid ligase</fullName>
        <ecNumber evidence="1">6.5.1.8</ecNumber>
    </recommendedName>
</protein>
<feature type="binding site" evidence="10">
    <location>
        <position position="310"/>
    </location>
    <ligand>
        <name>GMP</name>
        <dbReference type="ChEBI" id="CHEBI:58115"/>
    </ligand>
</feature>
<dbReference type="InterPro" id="IPR052915">
    <property type="entry name" value="RtcB-like"/>
</dbReference>
<feature type="binding site" evidence="10">
    <location>
        <begin position="144"/>
        <end position="148"/>
    </location>
    <ligand>
        <name>GMP</name>
        <dbReference type="ChEBI" id="CHEBI:58115"/>
    </ligand>
</feature>
<dbReference type="Pfam" id="PF01139">
    <property type="entry name" value="RtcB"/>
    <property type="match status" value="1"/>
</dbReference>
<feature type="binding site" evidence="11">
    <location>
        <position position="72"/>
    </location>
    <ligand>
        <name>Mn(2+)</name>
        <dbReference type="ChEBI" id="CHEBI:29035"/>
        <label>1</label>
    </ligand>
</feature>
<dbReference type="KEGG" id="ohi:H8790_02850"/>
<evidence type="ECO:0000256" key="9">
    <source>
        <dbReference type="PIRSR" id="PIRSR601233-1"/>
    </source>
</evidence>
<proteinExistence type="predicted"/>
<evidence type="ECO:0000256" key="4">
    <source>
        <dbReference type="ARBA" id="ARBA00022741"/>
    </source>
</evidence>
<keyword evidence="5" id="KW-0692">RNA repair</keyword>
<dbReference type="GO" id="GO:0005525">
    <property type="term" value="F:GTP binding"/>
    <property type="evidence" value="ECO:0007669"/>
    <property type="project" value="UniProtKB-KW"/>
</dbReference>
<dbReference type="Gene3D" id="3.90.1860.10">
    <property type="entry name" value="tRNA-splicing ligase RtcB"/>
    <property type="match status" value="1"/>
</dbReference>
<keyword evidence="4 10" id="KW-0547">Nucleotide-binding</keyword>
<dbReference type="EMBL" id="CP060490">
    <property type="protein sequence ID" value="QNL44995.1"/>
    <property type="molecule type" value="Genomic_DNA"/>
</dbReference>
<accession>A0A7G9B614</accession>
<feature type="binding site" evidence="11">
    <location>
        <position position="145"/>
    </location>
    <ligand>
        <name>Mn(2+)</name>
        <dbReference type="ChEBI" id="CHEBI:29035"/>
        <label>1</label>
    </ligand>
</feature>
<comment type="cofactor">
    <cofactor evidence="11">
        <name>Mn(2+)</name>
        <dbReference type="ChEBI" id="CHEBI:29035"/>
    </cofactor>
    <text evidence="11">Binds 2 manganese ions per subunit.</text>
</comment>
<comment type="catalytic activity">
    <reaction evidence="8">
        <text>a 3'-end 3'-phospho-ribonucleotide-RNA + a 5'-end dephospho-ribonucleoside-RNA + GTP = a ribonucleotidyl-ribonucleotide-RNA + GMP + diphosphate</text>
        <dbReference type="Rhea" id="RHEA:68076"/>
        <dbReference type="Rhea" id="RHEA-COMP:10463"/>
        <dbReference type="Rhea" id="RHEA-COMP:13936"/>
        <dbReference type="Rhea" id="RHEA-COMP:17355"/>
        <dbReference type="ChEBI" id="CHEBI:33019"/>
        <dbReference type="ChEBI" id="CHEBI:37565"/>
        <dbReference type="ChEBI" id="CHEBI:58115"/>
        <dbReference type="ChEBI" id="CHEBI:83062"/>
        <dbReference type="ChEBI" id="CHEBI:138284"/>
        <dbReference type="ChEBI" id="CHEBI:173118"/>
        <dbReference type="EC" id="6.5.1.8"/>
    </reaction>
</comment>
<evidence type="ECO:0000256" key="8">
    <source>
        <dbReference type="ARBA" id="ARBA00047746"/>
    </source>
</evidence>
<feature type="binding site" evidence="10">
    <location>
        <begin position="303"/>
        <end position="306"/>
    </location>
    <ligand>
        <name>GMP</name>
        <dbReference type="ChEBI" id="CHEBI:58115"/>
    </ligand>
</feature>
<evidence type="ECO:0000313" key="13">
    <source>
        <dbReference type="Proteomes" id="UP000515960"/>
    </source>
</evidence>
<keyword evidence="7 11" id="KW-0464">Manganese</keyword>
<dbReference type="GO" id="GO:0003909">
    <property type="term" value="F:DNA ligase activity"/>
    <property type="evidence" value="ECO:0007669"/>
    <property type="project" value="TreeGrafter"/>
</dbReference>
<dbReference type="PANTHER" id="PTHR43749">
    <property type="entry name" value="RNA-SPLICING LIGASE RTCB"/>
    <property type="match status" value="1"/>
</dbReference>
<evidence type="ECO:0000313" key="12">
    <source>
        <dbReference type="EMBL" id="QNL44995.1"/>
    </source>
</evidence>
<evidence type="ECO:0000256" key="7">
    <source>
        <dbReference type="ARBA" id="ARBA00023211"/>
    </source>
</evidence>
<dbReference type="InterPro" id="IPR001233">
    <property type="entry name" value="RtcB"/>
</dbReference>
<evidence type="ECO:0000256" key="2">
    <source>
        <dbReference type="ARBA" id="ARBA00022598"/>
    </source>
</evidence>